<organism evidence="1 2">
    <name type="scientific">Vreelandella lionensis</name>
    <dbReference type="NCBI Taxonomy" id="1144478"/>
    <lineage>
        <taxon>Bacteria</taxon>
        <taxon>Pseudomonadati</taxon>
        <taxon>Pseudomonadota</taxon>
        <taxon>Gammaproteobacteria</taxon>
        <taxon>Oceanospirillales</taxon>
        <taxon>Halomonadaceae</taxon>
        <taxon>Vreelandella</taxon>
    </lineage>
</organism>
<protein>
    <submittedName>
        <fullName evidence="1">DUF1382 family protein</fullName>
    </submittedName>
</protein>
<dbReference type="EMBL" id="JBITWC010000003">
    <property type="protein sequence ID" value="MFI8748882.1"/>
    <property type="molecule type" value="Genomic_DNA"/>
</dbReference>
<sequence>MNKASPIDTRRSLEAASAFAKAGIPFVPVPVLNARQKSEAGVLATQRLEQIEKECQ</sequence>
<gene>
    <name evidence="1" type="ORF">ACIGG6_02585</name>
</gene>
<dbReference type="RefSeq" id="WP_399841951.1">
    <property type="nucleotide sequence ID" value="NZ_JBITWC010000003.1"/>
</dbReference>
<dbReference type="Proteomes" id="UP001614338">
    <property type="component" value="Unassembled WGS sequence"/>
</dbReference>
<comment type="caution">
    <text evidence="1">The sequence shown here is derived from an EMBL/GenBank/DDBJ whole genome shotgun (WGS) entry which is preliminary data.</text>
</comment>
<proteinExistence type="predicted"/>
<name>A0ABW8BRN0_9GAMM</name>
<accession>A0ABW8BRN0</accession>
<evidence type="ECO:0000313" key="2">
    <source>
        <dbReference type="Proteomes" id="UP001614338"/>
    </source>
</evidence>
<evidence type="ECO:0000313" key="1">
    <source>
        <dbReference type="EMBL" id="MFI8748882.1"/>
    </source>
</evidence>
<dbReference type="Pfam" id="PF07131">
    <property type="entry name" value="DUF1382"/>
    <property type="match status" value="1"/>
</dbReference>
<reference evidence="1 2" key="1">
    <citation type="submission" date="2024-10" db="EMBL/GenBank/DDBJ databases">
        <title>The Natural Products Discovery Center: Release of the First 8490 Sequenced Strains for Exploring Actinobacteria Biosynthetic Diversity.</title>
        <authorList>
            <person name="Kalkreuter E."/>
            <person name="Kautsar S.A."/>
            <person name="Yang D."/>
            <person name="Bader C.D."/>
            <person name="Teijaro C.N."/>
            <person name="Fluegel L."/>
            <person name="Davis C.M."/>
            <person name="Simpson J.R."/>
            <person name="Lauterbach L."/>
            <person name="Steele A.D."/>
            <person name="Gui C."/>
            <person name="Meng S."/>
            <person name="Li G."/>
            <person name="Viehrig K."/>
            <person name="Ye F."/>
            <person name="Su P."/>
            <person name="Kiefer A.F."/>
            <person name="Nichols A."/>
            <person name="Cepeda A.J."/>
            <person name="Yan W."/>
            <person name="Fan B."/>
            <person name="Jiang Y."/>
            <person name="Adhikari A."/>
            <person name="Zheng C.-J."/>
            <person name="Schuster L."/>
            <person name="Cowan T.M."/>
            <person name="Smanski M.J."/>
            <person name="Chevrette M.G."/>
            <person name="De Carvalho L.P.S."/>
            <person name="Shen B."/>
        </authorList>
    </citation>
    <scope>NUCLEOTIDE SEQUENCE [LARGE SCALE GENOMIC DNA]</scope>
    <source>
        <strain evidence="1 2">NPDC077409</strain>
    </source>
</reference>
<keyword evidence="2" id="KW-1185">Reference proteome</keyword>
<dbReference type="InterPro" id="IPR009814">
    <property type="entry name" value="Phage_lambda_Xis_Q38267"/>
</dbReference>